<dbReference type="KEGG" id="ache:ACHE_10603S"/>
<sequence length="88" mass="9789">MANYKLSVRYENKKAYDTYSKVLLHIVNLRFISKGAQAVEPFTANDEQPPVETTTLRAINAISLGELRSVDLGPGLLTEIHVQKEEGS</sequence>
<gene>
    <name evidence="1" type="ORF">ACHE_10603S</name>
</gene>
<evidence type="ECO:0000313" key="2">
    <source>
        <dbReference type="Proteomes" id="UP000637239"/>
    </source>
</evidence>
<reference evidence="1" key="1">
    <citation type="submission" date="2021-01" db="EMBL/GenBank/DDBJ databases">
        <authorList>
            <consortium name="Aspergillus chevalieri M1 genome sequencing consortium"/>
            <person name="Kazuki M."/>
            <person name="Futagami T."/>
        </authorList>
    </citation>
    <scope>NUCLEOTIDE SEQUENCE</scope>
    <source>
        <strain evidence="1">M1</strain>
    </source>
</reference>
<protein>
    <submittedName>
        <fullName evidence="1">Uncharacterized protein</fullName>
    </submittedName>
</protein>
<dbReference type="EMBL" id="AP024416">
    <property type="protein sequence ID" value="BCR83201.1"/>
    <property type="molecule type" value="Genomic_DNA"/>
</dbReference>
<organism evidence="1 2">
    <name type="scientific">Aspergillus chevalieri</name>
    <name type="common">Eurotium chevalieri</name>
    <dbReference type="NCBI Taxonomy" id="182096"/>
    <lineage>
        <taxon>Eukaryota</taxon>
        <taxon>Fungi</taxon>
        <taxon>Dikarya</taxon>
        <taxon>Ascomycota</taxon>
        <taxon>Pezizomycotina</taxon>
        <taxon>Eurotiomycetes</taxon>
        <taxon>Eurotiomycetidae</taxon>
        <taxon>Eurotiales</taxon>
        <taxon>Aspergillaceae</taxon>
        <taxon>Aspergillus</taxon>
        <taxon>Aspergillus subgen. Aspergillus</taxon>
    </lineage>
</organism>
<name>A0A7R7VEM3_ASPCH</name>
<proteinExistence type="predicted"/>
<dbReference type="GeneID" id="66977560"/>
<dbReference type="AlphaFoldDB" id="A0A7R7VEM3"/>
<reference evidence="1" key="2">
    <citation type="submission" date="2021-02" db="EMBL/GenBank/DDBJ databases">
        <title>Aspergillus chevalieri M1 genome sequence.</title>
        <authorList>
            <person name="Kadooka C."/>
            <person name="Mori K."/>
            <person name="Futagami T."/>
        </authorList>
    </citation>
    <scope>NUCLEOTIDE SEQUENCE</scope>
    <source>
        <strain evidence="1">M1</strain>
    </source>
</reference>
<keyword evidence="2" id="KW-1185">Reference proteome</keyword>
<accession>A0A7R7VEM3</accession>
<dbReference type="Proteomes" id="UP000637239">
    <property type="component" value="Chromosome 1"/>
</dbReference>
<evidence type="ECO:0000313" key="1">
    <source>
        <dbReference type="EMBL" id="BCR83201.1"/>
    </source>
</evidence>
<dbReference type="RefSeq" id="XP_043131723.1">
    <property type="nucleotide sequence ID" value="XM_043281109.1"/>
</dbReference>